<feature type="transmembrane region" description="Helical" evidence="2">
    <location>
        <begin position="212"/>
        <end position="233"/>
    </location>
</feature>
<reference evidence="5" key="1">
    <citation type="journal article" date="2014" name="Proc. Natl. Acad. Sci. U.S.A.">
        <title>Extensive sampling of basidiomycete genomes demonstrates inadequacy of the white-rot/brown-rot paradigm for wood decay fungi.</title>
        <authorList>
            <person name="Riley R."/>
            <person name="Salamov A.A."/>
            <person name="Brown D.W."/>
            <person name="Nagy L.G."/>
            <person name="Floudas D."/>
            <person name="Held B.W."/>
            <person name="Levasseur A."/>
            <person name="Lombard V."/>
            <person name="Morin E."/>
            <person name="Otillar R."/>
            <person name="Lindquist E.A."/>
            <person name="Sun H."/>
            <person name="LaButti K.M."/>
            <person name="Schmutz J."/>
            <person name="Jabbour D."/>
            <person name="Luo H."/>
            <person name="Baker S.E."/>
            <person name="Pisabarro A.G."/>
            <person name="Walton J.D."/>
            <person name="Blanchette R.A."/>
            <person name="Henrissat B."/>
            <person name="Martin F."/>
            <person name="Cullen D."/>
            <person name="Hibbett D.S."/>
            <person name="Grigoriev I.V."/>
        </authorList>
    </citation>
    <scope>NUCLEOTIDE SEQUENCE [LARGE SCALE GENOMIC DNA]</scope>
    <source>
        <strain evidence="5">PC15</strain>
    </source>
</reference>
<feature type="compositionally biased region" description="Low complexity" evidence="1">
    <location>
        <begin position="101"/>
        <end position="163"/>
    </location>
</feature>
<protein>
    <recommendedName>
        <fullName evidence="6">Mid2 domain-containing protein</fullName>
    </recommendedName>
</protein>
<gene>
    <name evidence="4" type="ORF">PLEOSDRAFT_1111613</name>
</gene>
<organism evidence="4 5">
    <name type="scientific">Pleurotus ostreatus (strain PC15)</name>
    <name type="common">Oyster mushroom</name>
    <dbReference type="NCBI Taxonomy" id="1137138"/>
    <lineage>
        <taxon>Eukaryota</taxon>
        <taxon>Fungi</taxon>
        <taxon>Dikarya</taxon>
        <taxon>Basidiomycota</taxon>
        <taxon>Agaricomycotina</taxon>
        <taxon>Agaricomycetes</taxon>
        <taxon>Agaricomycetidae</taxon>
        <taxon>Agaricales</taxon>
        <taxon>Pleurotineae</taxon>
        <taxon>Pleurotaceae</taxon>
        <taxon>Pleurotus</taxon>
    </lineage>
</organism>
<dbReference type="EMBL" id="KL198006">
    <property type="protein sequence ID" value="KDQ30962.1"/>
    <property type="molecule type" value="Genomic_DNA"/>
</dbReference>
<keyword evidence="2" id="KW-1133">Transmembrane helix</keyword>
<evidence type="ECO:0008006" key="6">
    <source>
        <dbReference type="Google" id="ProtNLM"/>
    </source>
</evidence>
<feature type="signal peptide" evidence="3">
    <location>
        <begin position="1"/>
        <end position="29"/>
    </location>
</feature>
<proteinExistence type="predicted"/>
<keyword evidence="2" id="KW-0472">Membrane</keyword>
<feature type="region of interest" description="Disordered" evidence="1">
    <location>
        <begin position="50"/>
        <end position="86"/>
    </location>
</feature>
<dbReference type="OrthoDB" id="3261505at2759"/>
<keyword evidence="2" id="KW-0812">Transmembrane</keyword>
<name>A0A067P3H2_PLEO1</name>
<feature type="compositionally biased region" description="Basic and acidic residues" evidence="1">
    <location>
        <begin position="300"/>
        <end position="312"/>
    </location>
</feature>
<dbReference type="VEuPathDB" id="FungiDB:PLEOSDRAFT_1111613"/>
<evidence type="ECO:0000256" key="1">
    <source>
        <dbReference type="SAM" id="MobiDB-lite"/>
    </source>
</evidence>
<evidence type="ECO:0000256" key="3">
    <source>
        <dbReference type="SAM" id="SignalP"/>
    </source>
</evidence>
<dbReference type="Proteomes" id="UP000027073">
    <property type="component" value="Unassembled WGS sequence"/>
</dbReference>
<dbReference type="AlphaFoldDB" id="A0A067P3H2"/>
<feature type="compositionally biased region" description="Low complexity" evidence="1">
    <location>
        <begin position="184"/>
        <end position="198"/>
    </location>
</feature>
<dbReference type="HOGENOM" id="CLU_715843_0_0_1"/>
<accession>A0A067P3H2</accession>
<dbReference type="STRING" id="1137138.A0A067P3H2"/>
<evidence type="ECO:0000256" key="2">
    <source>
        <dbReference type="SAM" id="Phobius"/>
    </source>
</evidence>
<keyword evidence="3" id="KW-0732">Signal</keyword>
<feature type="region of interest" description="Disordered" evidence="1">
    <location>
        <begin position="271"/>
        <end position="351"/>
    </location>
</feature>
<dbReference type="InParanoid" id="A0A067P3H2"/>
<evidence type="ECO:0000313" key="4">
    <source>
        <dbReference type="EMBL" id="KDQ30962.1"/>
    </source>
</evidence>
<feature type="chain" id="PRO_5001642822" description="Mid2 domain-containing protein" evidence="3">
    <location>
        <begin position="30"/>
        <end position="374"/>
    </location>
</feature>
<sequence>MLVAEPRKLTLTLLVYLGIALALIGSVQASELNHEGLLRRDHMNLKRMFKKRSPQGNTTPNLRAGDTPGPVAGAGSDPASLSESSSSASATLSASSISTSASSTASSVSSTSSSTSSSVSSTSSSESVSSTSESSTTVSSTTVSSTSITTASPTSTQAPPQTSDTLNLTFINDPVAGPSSRTVTATQSQAQAEATESSAPKKSGATSTSGKVLTVIIVVASSIAGIAIIWTIFRKWKLARSSRFDERLQPIDWQPTNPDEGIIPAHRRVTSDTSFQSGSNHHGDNLAGRGVAAGYGATSDHGHGSASDHDFGSAHLAPVGGYADLARGPSPQPQMQQLAHGPSMNGPNYNVGVPLHHQTGYAEAYDYNGGPVRF</sequence>
<feature type="compositionally biased region" description="Polar residues" evidence="1">
    <location>
        <begin position="271"/>
        <end position="280"/>
    </location>
</feature>
<evidence type="ECO:0000313" key="5">
    <source>
        <dbReference type="Proteomes" id="UP000027073"/>
    </source>
</evidence>
<feature type="region of interest" description="Disordered" evidence="1">
    <location>
        <begin position="101"/>
        <end position="206"/>
    </location>
</feature>